<dbReference type="InterPro" id="IPR017972">
    <property type="entry name" value="Cyt_P450_CS"/>
</dbReference>
<dbReference type="PRINTS" id="PR00385">
    <property type="entry name" value="P450"/>
</dbReference>
<feature type="binding site" description="axial binding residue" evidence="1">
    <location>
        <position position="462"/>
    </location>
    <ligand>
        <name>heme</name>
        <dbReference type="ChEBI" id="CHEBI:30413"/>
    </ligand>
    <ligandPart>
        <name>Fe</name>
        <dbReference type="ChEBI" id="CHEBI:18248"/>
    </ligandPart>
</feature>
<reference evidence="4" key="1">
    <citation type="journal article" date="2022" name="Front. Genet.">
        <title>Chromosome-Scale Assembly of the Dendrobium nobile Genome Provides Insights Into the Molecular Mechanism of the Biosynthesis of the Medicinal Active Ingredient of Dendrobium.</title>
        <authorList>
            <person name="Xu Q."/>
            <person name="Niu S.-C."/>
            <person name="Li K.-L."/>
            <person name="Zheng P.-J."/>
            <person name="Zhang X.-J."/>
            <person name="Jia Y."/>
            <person name="Liu Y."/>
            <person name="Niu Y.-X."/>
            <person name="Yu L.-H."/>
            <person name="Chen D.-F."/>
            <person name="Zhang G.-Q."/>
        </authorList>
    </citation>
    <scope>NUCLEOTIDE SEQUENCE</scope>
    <source>
        <tissue evidence="4">Leaf</tissue>
    </source>
</reference>
<feature type="transmembrane region" description="Helical" evidence="3">
    <location>
        <begin position="12"/>
        <end position="32"/>
    </location>
</feature>
<evidence type="ECO:0000313" key="5">
    <source>
        <dbReference type="Proteomes" id="UP000829196"/>
    </source>
</evidence>
<dbReference type="Pfam" id="PF00067">
    <property type="entry name" value="p450"/>
    <property type="match status" value="1"/>
</dbReference>
<dbReference type="GO" id="GO:0004497">
    <property type="term" value="F:monooxygenase activity"/>
    <property type="evidence" value="ECO:0007669"/>
    <property type="project" value="UniProtKB-KW"/>
</dbReference>
<keyword evidence="1 2" id="KW-0408">Iron</keyword>
<sequence length="524" mass="58889">MESIFHLNAGATPIFVAAVATIILFYIILFGFRPRRIPSITRPSLPPGPSGLPIVGNLPFLEAELHSFFTRLASTYGPIFRLRLGSKLAIIISSPPLAREILHDQDLAFANHDVPAAARAITYGGADILWTPHGPTWRMLRRICVRELLSPTSLAAVYHHRRRQIRSAIRRLYEHAAVGDPVNVGDQIFVAVLNVVTSMLWGGTVEVENGSTDDLQVGRQFRELVGEITLLLGKPNLSDFFPGLERFDLQGIVRKMDVLREKLDEIYDKIIESKRKGSKVKAGEDFLDYMLKVEDEGLETNTPFTITHVKAMLMEIVVAGTDTTSNAVEFALAEMLNRVETMKRVQDELEHVVGKHNIVEEHHIDKLPYLNATIKEVLRLHPTVPLLVPHRPSSTCTVGGYMVPEGSRVFINAWAIHRDPAIWKEPLEFKPERFMNTIHERKWDGNGNDFNYLPFGSGRRICAGIAMAEKMLAYCLASLLHSFDWKLEEGKKLDLSEKFGIVLKKAEPLVVIPVARLSNPDLYC</sequence>
<keyword evidence="2" id="KW-0503">Monooxygenase</keyword>
<dbReference type="InterPro" id="IPR001128">
    <property type="entry name" value="Cyt_P450"/>
</dbReference>
<dbReference type="InterPro" id="IPR002401">
    <property type="entry name" value="Cyt_P450_E_grp-I"/>
</dbReference>
<keyword evidence="1 2" id="KW-0479">Metal-binding</keyword>
<dbReference type="GO" id="GO:0005506">
    <property type="term" value="F:iron ion binding"/>
    <property type="evidence" value="ECO:0007669"/>
    <property type="project" value="InterPro"/>
</dbReference>
<gene>
    <name evidence="4" type="ORF">KFK09_020362</name>
</gene>
<dbReference type="InterPro" id="IPR036396">
    <property type="entry name" value="Cyt_P450_sf"/>
</dbReference>
<evidence type="ECO:0000256" key="1">
    <source>
        <dbReference type="PIRSR" id="PIRSR602401-1"/>
    </source>
</evidence>
<dbReference type="PROSITE" id="PS00086">
    <property type="entry name" value="CYTOCHROME_P450"/>
    <property type="match status" value="1"/>
</dbReference>
<comment type="similarity">
    <text evidence="2">Belongs to the cytochrome P450 family.</text>
</comment>
<name>A0A8T3AT32_DENNO</name>
<keyword evidence="3" id="KW-1133">Transmembrane helix</keyword>
<dbReference type="CDD" id="cd11073">
    <property type="entry name" value="CYP76-like"/>
    <property type="match status" value="1"/>
</dbReference>
<dbReference type="SMR" id="A0A8T3AT32"/>
<organism evidence="4 5">
    <name type="scientific">Dendrobium nobile</name>
    <name type="common">Orchid</name>
    <dbReference type="NCBI Taxonomy" id="94219"/>
    <lineage>
        <taxon>Eukaryota</taxon>
        <taxon>Viridiplantae</taxon>
        <taxon>Streptophyta</taxon>
        <taxon>Embryophyta</taxon>
        <taxon>Tracheophyta</taxon>
        <taxon>Spermatophyta</taxon>
        <taxon>Magnoliopsida</taxon>
        <taxon>Liliopsida</taxon>
        <taxon>Asparagales</taxon>
        <taxon>Orchidaceae</taxon>
        <taxon>Epidendroideae</taxon>
        <taxon>Malaxideae</taxon>
        <taxon>Dendrobiinae</taxon>
        <taxon>Dendrobium</taxon>
    </lineage>
</organism>
<dbReference type="PRINTS" id="PR00463">
    <property type="entry name" value="EP450I"/>
</dbReference>
<keyword evidence="1 2" id="KW-0349">Heme</keyword>
<comment type="caution">
    <text evidence="4">The sequence shown here is derived from an EMBL/GenBank/DDBJ whole genome shotgun (WGS) entry which is preliminary data.</text>
</comment>
<evidence type="ECO:0000313" key="4">
    <source>
        <dbReference type="EMBL" id="KAI0499459.1"/>
    </source>
</evidence>
<keyword evidence="2" id="KW-0560">Oxidoreductase</keyword>
<dbReference type="AlphaFoldDB" id="A0A8T3AT32"/>
<dbReference type="EMBL" id="JAGYWB010000014">
    <property type="protein sequence ID" value="KAI0499459.1"/>
    <property type="molecule type" value="Genomic_DNA"/>
</dbReference>
<protein>
    <recommendedName>
        <fullName evidence="6">Cytochrome P450</fullName>
    </recommendedName>
</protein>
<dbReference type="Gene3D" id="1.10.630.10">
    <property type="entry name" value="Cytochrome P450"/>
    <property type="match status" value="1"/>
</dbReference>
<proteinExistence type="inferred from homology"/>
<dbReference type="FunFam" id="1.10.630.10:FF:000207">
    <property type="entry name" value="Putative cytochrome P450 superfamily protein"/>
    <property type="match status" value="1"/>
</dbReference>
<dbReference type="PANTHER" id="PTHR47951">
    <property type="entry name" value="OS08G0547900 PROTEIN"/>
    <property type="match status" value="1"/>
</dbReference>
<keyword evidence="3" id="KW-0812">Transmembrane</keyword>
<evidence type="ECO:0000256" key="2">
    <source>
        <dbReference type="RuleBase" id="RU000461"/>
    </source>
</evidence>
<dbReference type="SUPFAM" id="SSF48264">
    <property type="entry name" value="Cytochrome P450"/>
    <property type="match status" value="1"/>
</dbReference>
<dbReference type="GO" id="GO:0020037">
    <property type="term" value="F:heme binding"/>
    <property type="evidence" value="ECO:0007669"/>
    <property type="project" value="InterPro"/>
</dbReference>
<dbReference type="Proteomes" id="UP000829196">
    <property type="component" value="Unassembled WGS sequence"/>
</dbReference>
<dbReference type="OrthoDB" id="6764281at2759"/>
<keyword evidence="5" id="KW-1185">Reference proteome</keyword>
<accession>A0A8T3AT32</accession>
<evidence type="ECO:0000256" key="3">
    <source>
        <dbReference type="SAM" id="Phobius"/>
    </source>
</evidence>
<comment type="cofactor">
    <cofactor evidence="1">
        <name>heme</name>
        <dbReference type="ChEBI" id="CHEBI:30413"/>
    </cofactor>
</comment>
<dbReference type="GO" id="GO:0016705">
    <property type="term" value="F:oxidoreductase activity, acting on paired donors, with incorporation or reduction of molecular oxygen"/>
    <property type="evidence" value="ECO:0007669"/>
    <property type="project" value="InterPro"/>
</dbReference>
<dbReference type="PANTHER" id="PTHR47951:SF3">
    <property type="entry name" value="CYTOCHROME P450, FAMILY 706, SUBFAMILY A, POLYPEPTIDE 4"/>
    <property type="match status" value="1"/>
</dbReference>
<evidence type="ECO:0008006" key="6">
    <source>
        <dbReference type="Google" id="ProtNLM"/>
    </source>
</evidence>
<keyword evidence="3" id="KW-0472">Membrane</keyword>